<proteinExistence type="inferred from homology"/>
<evidence type="ECO:0000256" key="1">
    <source>
        <dbReference type="ARBA" id="ARBA00006484"/>
    </source>
</evidence>
<dbReference type="InterPro" id="IPR010394">
    <property type="entry name" value="5-nucleotidase"/>
</dbReference>
<dbReference type="Proteomes" id="UP000593571">
    <property type="component" value="Unassembled WGS sequence"/>
</dbReference>
<keyword evidence="2" id="KW-0560">Oxidoreductase</keyword>
<dbReference type="Gene3D" id="3.40.50.720">
    <property type="entry name" value="NAD(P)-binding Rossmann-like Domain"/>
    <property type="match status" value="1"/>
</dbReference>
<dbReference type="GO" id="GO:0000287">
    <property type="term" value="F:magnesium ion binding"/>
    <property type="evidence" value="ECO:0007669"/>
    <property type="project" value="InterPro"/>
</dbReference>
<dbReference type="GO" id="GO:0008253">
    <property type="term" value="F:5'-nucleotidase activity"/>
    <property type="evidence" value="ECO:0007669"/>
    <property type="project" value="InterPro"/>
</dbReference>
<dbReference type="PANTHER" id="PTHR43157:SF72">
    <property type="entry name" value="RETINOL DEHYDROGENASE 14"/>
    <property type="match status" value="1"/>
</dbReference>
<protein>
    <submittedName>
        <fullName evidence="4">5'-nucleotidase, cytosolic IB</fullName>
    </submittedName>
</protein>
<evidence type="ECO:0000256" key="2">
    <source>
        <dbReference type="ARBA" id="ARBA00023002"/>
    </source>
</evidence>
<evidence type="ECO:0000313" key="5">
    <source>
        <dbReference type="Proteomes" id="UP000593571"/>
    </source>
</evidence>
<name>A0A7J8FKE7_ROUAE</name>
<sequence length="348" mass="39669">MMDGRKIFEEEGLEKYMEYQLCNENVILTPGPAFRFVKALQHVNARLRDLYPDEHDLFDIVLMTNNHAQVGVRLINSVNHYGIASATMYDGAKDMNYCDTQLRVAFDGDAVIFADDCEHGTKDYGLDKYFQHETLFENKPPAQEEPRLDVLINNAGIFQCPLMRTEDGFEMQFGVNHLGHFLLTNLLLGLLKSSAPSRIVVVSSKLYKYGDINFEDLNSEQNYNKSFCYSQSKLANILFTRELARRLEGTNVTVNVLHPGIVRTNMGRYIHIPLLVKPLYHLVSWIFFKTPEEGARTSVYLASSPEVEGVSGKYFGDCKEEELLPKAMDESIARKLWDVSEIMVGILK</sequence>
<dbReference type="PRINTS" id="PR00081">
    <property type="entry name" value="GDHRDH"/>
</dbReference>
<comment type="similarity">
    <text evidence="1 3">Belongs to the short-chain dehydrogenases/reductases (SDR) family.</text>
</comment>
<gene>
    <name evidence="4" type="ORF">HJG63_014415</name>
</gene>
<organism evidence="4 5">
    <name type="scientific">Rousettus aegyptiacus</name>
    <name type="common">Egyptian fruit bat</name>
    <name type="synonym">Pteropus aegyptiacus</name>
    <dbReference type="NCBI Taxonomy" id="9407"/>
    <lineage>
        <taxon>Eukaryota</taxon>
        <taxon>Metazoa</taxon>
        <taxon>Chordata</taxon>
        <taxon>Craniata</taxon>
        <taxon>Vertebrata</taxon>
        <taxon>Euteleostomi</taxon>
        <taxon>Mammalia</taxon>
        <taxon>Eutheria</taxon>
        <taxon>Laurasiatheria</taxon>
        <taxon>Chiroptera</taxon>
        <taxon>Yinpterochiroptera</taxon>
        <taxon>Pteropodoidea</taxon>
        <taxon>Pteropodidae</taxon>
        <taxon>Rousettinae</taxon>
        <taxon>Rousettus</taxon>
    </lineage>
</organism>
<dbReference type="InterPro" id="IPR002347">
    <property type="entry name" value="SDR_fam"/>
</dbReference>
<dbReference type="EMBL" id="JACASE010000007">
    <property type="protein sequence ID" value="KAF6448214.1"/>
    <property type="molecule type" value="Genomic_DNA"/>
</dbReference>
<dbReference type="GO" id="GO:0009117">
    <property type="term" value="P:nucleotide metabolic process"/>
    <property type="evidence" value="ECO:0007669"/>
    <property type="project" value="InterPro"/>
</dbReference>
<dbReference type="AlphaFoldDB" id="A0A7J8FKE7"/>
<reference evidence="4 5" key="1">
    <citation type="journal article" date="2020" name="Nature">
        <title>Six reference-quality genomes reveal evolution of bat adaptations.</title>
        <authorList>
            <person name="Jebb D."/>
            <person name="Huang Z."/>
            <person name="Pippel M."/>
            <person name="Hughes G.M."/>
            <person name="Lavrichenko K."/>
            <person name="Devanna P."/>
            <person name="Winkler S."/>
            <person name="Jermiin L.S."/>
            <person name="Skirmuntt E.C."/>
            <person name="Katzourakis A."/>
            <person name="Burkitt-Gray L."/>
            <person name="Ray D.A."/>
            <person name="Sullivan K.A.M."/>
            <person name="Roscito J.G."/>
            <person name="Kirilenko B.M."/>
            <person name="Davalos L.M."/>
            <person name="Corthals A.P."/>
            <person name="Power M.L."/>
            <person name="Jones G."/>
            <person name="Ransome R.D."/>
            <person name="Dechmann D.K.N."/>
            <person name="Locatelli A.G."/>
            <person name="Puechmaille S.J."/>
            <person name="Fedrigo O."/>
            <person name="Jarvis E.D."/>
            <person name="Hiller M."/>
            <person name="Vernes S.C."/>
            <person name="Myers E.W."/>
            <person name="Teeling E.C."/>
        </authorList>
    </citation>
    <scope>NUCLEOTIDE SEQUENCE [LARGE SCALE GENOMIC DNA]</scope>
    <source>
        <strain evidence="4">MRouAeg1</strain>
        <tissue evidence="4">Muscle</tissue>
    </source>
</reference>
<dbReference type="PANTHER" id="PTHR43157">
    <property type="entry name" value="PHOSPHATIDYLINOSITOL-GLYCAN BIOSYNTHESIS CLASS F PROTEIN-RELATED"/>
    <property type="match status" value="1"/>
</dbReference>
<dbReference type="Pfam" id="PF06189">
    <property type="entry name" value="5-nucleotidase"/>
    <property type="match status" value="1"/>
</dbReference>
<evidence type="ECO:0000256" key="3">
    <source>
        <dbReference type="RuleBase" id="RU000363"/>
    </source>
</evidence>
<evidence type="ECO:0000313" key="4">
    <source>
        <dbReference type="EMBL" id="KAF6448214.1"/>
    </source>
</evidence>
<accession>A0A7J8FKE7</accession>
<dbReference type="GO" id="GO:0000166">
    <property type="term" value="F:nucleotide binding"/>
    <property type="evidence" value="ECO:0007669"/>
    <property type="project" value="InterPro"/>
</dbReference>
<comment type="caution">
    <text evidence="4">The sequence shown here is derived from an EMBL/GenBank/DDBJ whole genome shotgun (WGS) entry which is preliminary data.</text>
</comment>
<dbReference type="Pfam" id="PF00106">
    <property type="entry name" value="adh_short"/>
    <property type="match status" value="1"/>
</dbReference>
<dbReference type="GO" id="GO:0005737">
    <property type="term" value="C:cytoplasm"/>
    <property type="evidence" value="ECO:0007669"/>
    <property type="project" value="InterPro"/>
</dbReference>
<dbReference type="PRINTS" id="PR00080">
    <property type="entry name" value="SDRFAMILY"/>
</dbReference>
<dbReference type="SUPFAM" id="SSF51735">
    <property type="entry name" value="NAD(P)-binding Rossmann-fold domains"/>
    <property type="match status" value="1"/>
</dbReference>
<dbReference type="InterPro" id="IPR036291">
    <property type="entry name" value="NAD(P)-bd_dom_sf"/>
</dbReference>
<keyword evidence="5" id="KW-1185">Reference proteome</keyword>
<dbReference type="GO" id="GO:0016491">
    <property type="term" value="F:oxidoreductase activity"/>
    <property type="evidence" value="ECO:0007669"/>
    <property type="project" value="UniProtKB-KW"/>
</dbReference>